<accession>A0AA88GLC7</accession>
<dbReference type="Proteomes" id="UP000816034">
    <property type="component" value="Unassembled WGS sequence"/>
</dbReference>
<comment type="caution">
    <text evidence="2">The sequence shown here is derived from an EMBL/GenBank/DDBJ whole genome shotgun (WGS) entry which is preliminary data.</text>
</comment>
<dbReference type="RefSeq" id="XP_044546901.1">
    <property type="nucleotide sequence ID" value="XM_044696651.1"/>
</dbReference>
<dbReference type="PANTHER" id="PTHR11579">
    <property type="entry name" value="PROTEIN-L-ISOASPARTATE O-METHYLTRANSFERASE"/>
    <property type="match status" value="1"/>
</dbReference>
<protein>
    <recommendedName>
        <fullName evidence="4">SPRY domain containing protein</fullName>
    </recommendedName>
</protein>
<dbReference type="GeneID" id="68099210"/>
<evidence type="ECO:0000313" key="3">
    <source>
        <dbReference type="Proteomes" id="UP000816034"/>
    </source>
</evidence>
<dbReference type="Pfam" id="PF01135">
    <property type="entry name" value="PCMT"/>
    <property type="match status" value="1"/>
</dbReference>
<evidence type="ECO:0000256" key="1">
    <source>
        <dbReference type="ARBA" id="ARBA00005369"/>
    </source>
</evidence>
<dbReference type="PANTHER" id="PTHR11579:SF9">
    <property type="entry name" value="PROTEIN-L-ISOASPARTATE O-METHYLTRANSFERASE"/>
    <property type="match status" value="1"/>
</dbReference>
<dbReference type="CDD" id="cd02440">
    <property type="entry name" value="AdoMet_MTases"/>
    <property type="match status" value="1"/>
</dbReference>
<dbReference type="GO" id="GO:0004719">
    <property type="term" value="F:protein-L-isoaspartate (D-aspartate) O-methyltransferase activity"/>
    <property type="evidence" value="ECO:0007669"/>
    <property type="project" value="InterPro"/>
</dbReference>
<dbReference type="SUPFAM" id="SSF53335">
    <property type="entry name" value="S-adenosyl-L-methionine-dependent methyltransferases"/>
    <property type="match status" value="1"/>
</dbReference>
<evidence type="ECO:0008006" key="4">
    <source>
        <dbReference type="Google" id="ProtNLM"/>
    </source>
</evidence>
<name>A0AA88GLC7_NAELO</name>
<comment type="similarity">
    <text evidence="1">Belongs to the methyltransferase superfamily. L-isoaspartyl/D-aspartyl protein methyltransferase family.</text>
</comment>
<keyword evidence="3" id="KW-1185">Reference proteome</keyword>
<evidence type="ECO:0000313" key="2">
    <source>
        <dbReference type="EMBL" id="KAG2379639.1"/>
    </source>
</evidence>
<proteinExistence type="inferred from homology"/>
<sequence>MSTSLSSLPFTIGMTTPPMVMMNNPTLPIHPPSQHSNLPLAPPMMMQYPPFHHPPMNSNSIPNSNHSAVLDATNTTTSLCSQYHSFFVVLSDFSVELFSEEMSIRKVEASSENVTSKPRDVASLRMNFANYKQFITSNQTSCKIVMDTANTTETSTATTYKYEWPSFKQQFYYQTGMIDSLKKRQFVIQCFDFNNLPIGKTINFDLLSICTGSIHQESFILNNHPFVIGKIQFKCQMKQFSDVEVNLKNLNIILPSTFKKEETQDCYLSYGFTSEENSNDSSFKTSPYPNQSFQLIVPWSLPFIHGITQPNPQLFKTMMDTQLSLVWYELSSIYLTQLSLKELLDKNLVIRLMRKKRDVSLAEFSLPLRSIIKSGIFKNSQYPFRQSEGALSTSISGVIEFNNLPLFSQQESQHLKEEVTSENLIHSPSLPYGVNVPQLLHTTTATTSWDDQQQLLRKVFPRITSATPSSSVEFTPIDQTSTTYFTASSSNQMVLECTFKDMLDSDGLGMTHTLTIEQPVLATSSVTAQQSPFKYFEVQILDGGESGKCSIGLISKAYHGEIFASVVGSSSSSNTPNTATIEHAMNVGYSSIDGYLFGKSQNQRFRRRPFGPQYQCGDVVGCGLISVPRVDDISMNSSIPSQIAYFTRNGKLVGFAPYQVEEKDLSFAIVLRSKYMKVYVNFGQEKQPFQFDIHQADISYFNQKLQLYANVQTSSSSEKSINVGLDYFNRVFIQNTFNNKNMFTINPMHTIMEDYVQPINNKPKSKQLPTGKLLEINQKLMNTITNPVTIKYKTPLRKNNEKEEIVKWNGIESNRVLSSLLHIPKSSFSPNEFANVVNYGQFVIDYHLTPEGYDDSIQFNITPSLVAIRALEALQLSKGMKFLEVGSGTGYVTALASFIVGEEGCCTGLDIDENVIGFAKQKLIEFCTSAHGCQYAAQMCEIEFVKKNILIPKSLNIPILSYENFDAIFCGLEITTDTLKYFESVIKTNGKLVASLSDKCLYLFEFIGDSWKRTKLMKNCELPMVVMPSAEDIDFEKRERIREYVNNNFYFSKKDISLAMDILGTDNLVNICQFLMLYSDPALRAMDVPLEQIVHALRLFETHTNITLPIQQNVILFPVNAHFYLLHARNLSHFFQLPLKFIEACLVKFQCNMLQLNPILEQISKQKPSFLTEDDEEEVCHELLAKFTK</sequence>
<dbReference type="InterPro" id="IPR000682">
    <property type="entry name" value="PCMT"/>
</dbReference>
<gene>
    <name evidence="2" type="ORF">C9374_006756</name>
</gene>
<reference evidence="2 3" key="1">
    <citation type="journal article" date="2018" name="BMC Genomics">
        <title>The genome of Naegleria lovaniensis, the basis for a comparative approach to unravel pathogenicity factors of the human pathogenic amoeba N. fowleri.</title>
        <authorList>
            <person name="Liechti N."/>
            <person name="Schurch N."/>
            <person name="Bruggmann R."/>
            <person name="Wittwer M."/>
        </authorList>
    </citation>
    <scope>NUCLEOTIDE SEQUENCE [LARGE SCALE GENOMIC DNA]</scope>
    <source>
        <strain evidence="2 3">ATCC 30569</strain>
    </source>
</reference>
<dbReference type="InterPro" id="IPR044736">
    <property type="entry name" value="Gid1/RanBPM/SPLA_SPRY"/>
</dbReference>
<dbReference type="Gene3D" id="3.40.50.150">
    <property type="entry name" value="Vaccinia Virus protein VP39"/>
    <property type="match status" value="1"/>
</dbReference>
<dbReference type="CDD" id="cd12885">
    <property type="entry name" value="SPRY_RanBP_like"/>
    <property type="match status" value="1"/>
</dbReference>
<dbReference type="InterPro" id="IPR043136">
    <property type="entry name" value="B30.2/SPRY_sf"/>
</dbReference>
<dbReference type="EMBL" id="PYSW02000028">
    <property type="protein sequence ID" value="KAG2379639.1"/>
    <property type="molecule type" value="Genomic_DNA"/>
</dbReference>
<dbReference type="AlphaFoldDB" id="A0AA88GLC7"/>
<dbReference type="InterPro" id="IPR029063">
    <property type="entry name" value="SAM-dependent_MTases_sf"/>
</dbReference>
<dbReference type="GO" id="GO:0005737">
    <property type="term" value="C:cytoplasm"/>
    <property type="evidence" value="ECO:0007669"/>
    <property type="project" value="TreeGrafter"/>
</dbReference>
<organism evidence="2 3">
    <name type="scientific">Naegleria lovaniensis</name>
    <name type="common">Amoeba</name>
    <dbReference type="NCBI Taxonomy" id="51637"/>
    <lineage>
        <taxon>Eukaryota</taxon>
        <taxon>Discoba</taxon>
        <taxon>Heterolobosea</taxon>
        <taxon>Tetramitia</taxon>
        <taxon>Eutetramitia</taxon>
        <taxon>Vahlkampfiidae</taxon>
        <taxon>Naegleria</taxon>
    </lineage>
</organism>
<dbReference type="Gene3D" id="2.60.120.920">
    <property type="match status" value="1"/>
</dbReference>